<proteinExistence type="predicted"/>
<evidence type="ECO:0000313" key="2">
    <source>
        <dbReference type="Proteomes" id="UP000243217"/>
    </source>
</evidence>
<dbReference type="Proteomes" id="UP000243217">
    <property type="component" value="Unassembled WGS sequence"/>
</dbReference>
<accession>A0A1V9ZBR9</accession>
<protein>
    <submittedName>
        <fullName evidence="1">Uncharacterized protein</fullName>
    </submittedName>
</protein>
<comment type="caution">
    <text evidence="1">The sequence shown here is derived from an EMBL/GenBank/DDBJ whole genome shotgun (WGS) entry which is preliminary data.</text>
</comment>
<gene>
    <name evidence="1" type="ORF">THRCLA_07856</name>
</gene>
<reference evidence="1 2" key="1">
    <citation type="journal article" date="2014" name="Genome Biol. Evol.">
        <title>The secreted proteins of Achlya hypogyna and Thraustotheca clavata identify the ancestral oomycete secretome and reveal gene acquisitions by horizontal gene transfer.</title>
        <authorList>
            <person name="Misner I."/>
            <person name="Blouin N."/>
            <person name="Leonard G."/>
            <person name="Richards T.A."/>
            <person name="Lane C.E."/>
        </authorList>
    </citation>
    <scope>NUCLEOTIDE SEQUENCE [LARGE SCALE GENOMIC DNA]</scope>
    <source>
        <strain evidence="1 2">ATCC 34112</strain>
    </source>
</reference>
<feature type="non-terminal residue" evidence="1">
    <location>
        <position position="312"/>
    </location>
</feature>
<keyword evidence="2" id="KW-1185">Reference proteome</keyword>
<organism evidence="1 2">
    <name type="scientific">Thraustotheca clavata</name>
    <dbReference type="NCBI Taxonomy" id="74557"/>
    <lineage>
        <taxon>Eukaryota</taxon>
        <taxon>Sar</taxon>
        <taxon>Stramenopiles</taxon>
        <taxon>Oomycota</taxon>
        <taxon>Saprolegniomycetes</taxon>
        <taxon>Saprolegniales</taxon>
        <taxon>Achlyaceae</taxon>
        <taxon>Thraustotheca</taxon>
    </lineage>
</organism>
<sequence>MYQVVDFELVAQQHNGGGGYGIETHLSYCKAEKIGDTIYYKVSPYIDGDTKDYVNILFTNKNIVLVLLNYIGRIIFNISLKRYTGRFDFYWQWTVTKSWDNLTQAAMYAMRHAWVSAALWSFIRFVVVQFLNLCIGTVESYCSCKTTYTRGKWYLKSRSNIADNVFGMPKSSFWESEGMQSLALLISIVADLISRTLLLGVSPYHHTNSFLKVIEQHRLYSGFDIPQFILSSSVVTVDNHCVVILPLSDMYIIYASINILSVVSIPSIPEPKPGNAIKFYTNENGGALQWNDSGVHIPQLFERQVQGVGMVY</sequence>
<name>A0A1V9ZBR9_9STRA</name>
<dbReference type="EMBL" id="JNBS01002105">
    <property type="protein sequence ID" value="OQR95449.1"/>
    <property type="molecule type" value="Genomic_DNA"/>
</dbReference>
<dbReference type="AlphaFoldDB" id="A0A1V9ZBR9"/>
<evidence type="ECO:0000313" key="1">
    <source>
        <dbReference type="EMBL" id="OQR95449.1"/>
    </source>
</evidence>